<feature type="region of interest" description="Disordered" evidence="2">
    <location>
        <begin position="229"/>
        <end position="340"/>
    </location>
</feature>
<dbReference type="Proteomes" id="UP000785679">
    <property type="component" value="Unassembled WGS sequence"/>
</dbReference>
<organism evidence="3 4">
    <name type="scientific">Halteria grandinella</name>
    <dbReference type="NCBI Taxonomy" id="5974"/>
    <lineage>
        <taxon>Eukaryota</taxon>
        <taxon>Sar</taxon>
        <taxon>Alveolata</taxon>
        <taxon>Ciliophora</taxon>
        <taxon>Intramacronucleata</taxon>
        <taxon>Spirotrichea</taxon>
        <taxon>Stichotrichia</taxon>
        <taxon>Sporadotrichida</taxon>
        <taxon>Halteriidae</taxon>
        <taxon>Halteria</taxon>
    </lineage>
</organism>
<dbReference type="OrthoDB" id="10613018at2759"/>
<comment type="caution">
    <text evidence="3">The sequence shown here is derived from an EMBL/GenBank/DDBJ whole genome shotgun (WGS) entry which is preliminary data.</text>
</comment>
<proteinExistence type="predicted"/>
<evidence type="ECO:0000313" key="4">
    <source>
        <dbReference type="Proteomes" id="UP000785679"/>
    </source>
</evidence>
<accession>A0A8J8T118</accession>
<evidence type="ECO:0000256" key="1">
    <source>
        <dbReference type="SAM" id="Coils"/>
    </source>
</evidence>
<evidence type="ECO:0000256" key="2">
    <source>
        <dbReference type="SAM" id="MobiDB-lite"/>
    </source>
</evidence>
<feature type="compositionally biased region" description="Low complexity" evidence="2">
    <location>
        <begin position="269"/>
        <end position="278"/>
    </location>
</feature>
<dbReference type="AlphaFoldDB" id="A0A8J8T118"/>
<sequence length="340" mass="38043">MHKQEQEDDADLKALKEKLKKLKDTQPASNNKDELIKHLMSRLTQGEEAIVAAEDVISHERANRKRLFQELKKANMDLRELVEKEKKTLSDKVQVELEKHLQQAVKEKMLADEAMKKAKADLEVKSKAFEELEKTNKKLLEDLKTAQKQDAEQKEKIGKFDEEMKKVKEERDKFQKTSEERKAAIEKTEADVKETASTLLKLEEARIVLNRLIGPGGALTPQEREKYLKKAIGADTPEAQIGPSNAGGPLGGVGQSAPSNKALQGYNAPPQQQQQQPQITQRQAKNFNQLNVPSTLADDANEDEFWYQTPKAADIGGGAYQQPASRGAQRKPGPVAGGRY</sequence>
<keyword evidence="4" id="KW-1185">Reference proteome</keyword>
<gene>
    <name evidence="3" type="ORF">FGO68_gene9010</name>
</gene>
<feature type="compositionally biased region" description="Polar residues" evidence="2">
    <location>
        <begin position="279"/>
        <end position="294"/>
    </location>
</feature>
<protein>
    <submittedName>
        <fullName evidence="3">Uncharacterized protein</fullName>
    </submittedName>
</protein>
<name>A0A8J8T118_HALGN</name>
<feature type="coiled-coil region" evidence="1">
    <location>
        <begin position="5"/>
        <end position="32"/>
    </location>
</feature>
<feature type="coiled-coil region" evidence="1">
    <location>
        <begin position="64"/>
        <end position="205"/>
    </location>
</feature>
<reference evidence="3" key="1">
    <citation type="submission" date="2019-06" db="EMBL/GenBank/DDBJ databases">
        <authorList>
            <person name="Zheng W."/>
        </authorList>
    </citation>
    <scope>NUCLEOTIDE SEQUENCE</scope>
    <source>
        <strain evidence="3">QDHG01</strain>
    </source>
</reference>
<dbReference type="EMBL" id="RRYP01010584">
    <property type="protein sequence ID" value="TNV78287.1"/>
    <property type="molecule type" value="Genomic_DNA"/>
</dbReference>
<keyword evidence="1" id="KW-0175">Coiled coil</keyword>
<evidence type="ECO:0000313" key="3">
    <source>
        <dbReference type="EMBL" id="TNV78287.1"/>
    </source>
</evidence>